<evidence type="ECO:0000256" key="5">
    <source>
        <dbReference type="ARBA" id="ARBA00022840"/>
    </source>
</evidence>
<dbReference type="GO" id="GO:0004674">
    <property type="term" value="F:protein serine/threonine kinase activity"/>
    <property type="evidence" value="ECO:0007669"/>
    <property type="project" value="UniProtKB-KW"/>
</dbReference>
<comment type="caution">
    <text evidence="9">The sequence shown here is derived from an EMBL/GenBank/DDBJ whole genome shotgun (WGS) entry which is preliminary data.</text>
</comment>
<feature type="region of interest" description="Disordered" evidence="7">
    <location>
        <begin position="557"/>
        <end position="582"/>
    </location>
</feature>
<dbReference type="GO" id="GO:0005524">
    <property type="term" value="F:ATP binding"/>
    <property type="evidence" value="ECO:0007669"/>
    <property type="project" value="UniProtKB-UniRule"/>
</dbReference>
<dbReference type="EMBL" id="JARTCD010000002">
    <property type="protein sequence ID" value="KAJ8663574.1"/>
    <property type="molecule type" value="Genomic_DNA"/>
</dbReference>
<organism evidence="9 10">
    <name type="scientific">Lichtheimia ornata</name>
    <dbReference type="NCBI Taxonomy" id="688661"/>
    <lineage>
        <taxon>Eukaryota</taxon>
        <taxon>Fungi</taxon>
        <taxon>Fungi incertae sedis</taxon>
        <taxon>Mucoromycota</taxon>
        <taxon>Mucoromycotina</taxon>
        <taxon>Mucoromycetes</taxon>
        <taxon>Mucorales</taxon>
        <taxon>Lichtheimiaceae</taxon>
        <taxon>Lichtheimia</taxon>
    </lineage>
</organism>
<dbReference type="CDD" id="cd14003">
    <property type="entry name" value="STKc_AMPK-like"/>
    <property type="match status" value="1"/>
</dbReference>
<dbReference type="InterPro" id="IPR017441">
    <property type="entry name" value="Protein_kinase_ATP_BS"/>
</dbReference>
<feature type="compositionally biased region" description="Low complexity" evidence="7">
    <location>
        <begin position="77"/>
        <end position="106"/>
    </location>
</feature>
<feature type="binding site" evidence="6">
    <location>
        <position position="146"/>
    </location>
    <ligand>
        <name>ATP</name>
        <dbReference type="ChEBI" id="CHEBI:30616"/>
    </ligand>
</feature>
<dbReference type="PROSITE" id="PS50011">
    <property type="entry name" value="PROTEIN_KINASE_DOM"/>
    <property type="match status" value="1"/>
</dbReference>
<evidence type="ECO:0000256" key="1">
    <source>
        <dbReference type="ARBA" id="ARBA00022527"/>
    </source>
</evidence>
<keyword evidence="1" id="KW-0723">Serine/threonine-protein kinase</keyword>
<evidence type="ECO:0000256" key="6">
    <source>
        <dbReference type="PROSITE-ProRule" id="PRU10141"/>
    </source>
</evidence>
<feature type="region of interest" description="Disordered" evidence="7">
    <location>
        <begin position="44"/>
        <end position="106"/>
    </location>
</feature>
<keyword evidence="4" id="KW-0418">Kinase</keyword>
<evidence type="ECO:0000259" key="8">
    <source>
        <dbReference type="PROSITE" id="PS50011"/>
    </source>
</evidence>
<keyword evidence="10" id="KW-1185">Reference proteome</keyword>
<dbReference type="Pfam" id="PF00069">
    <property type="entry name" value="Pkinase"/>
    <property type="match status" value="1"/>
</dbReference>
<proteinExistence type="predicted"/>
<reference evidence="9 10" key="1">
    <citation type="submission" date="2023-03" db="EMBL/GenBank/DDBJ databases">
        <title>Genome sequence of Lichtheimia ornata CBS 291.66.</title>
        <authorList>
            <person name="Mohabir J.T."/>
            <person name="Shea T.P."/>
            <person name="Kurbessoian T."/>
            <person name="Berby B."/>
            <person name="Fontaine J."/>
            <person name="Livny J."/>
            <person name="Gnirke A."/>
            <person name="Stajich J.E."/>
            <person name="Cuomo C.A."/>
        </authorList>
    </citation>
    <scope>NUCLEOTIDE SEQUENCE [LARGE SCALE GENOMIC DNA]</scope>
    <source>
        <strain evidence="9">CBS 291.66</strain>
    </source>
</reference>
<dbReference type="SUPFAM" id="SSF56112">
    <property type="entry name" value="Protein kinase-like (PK-like)"/>
    <property type="match status" value="1"/>
</dbReference>
<keyword evidence="5 6" id="KW-0067">ATP-binding</keyword>
<dbReference type="PANTHER" id="PTHR24346">
    <property type="entry name" value="MAP/MICROTUBULE AFFINITY-REGULATING KINASE"/>
    <property type="match status" value="1"/>
</dbReference>
<feature type="domain" description="Protein kinase" evidence="8">
    <location>
        <begin position="117"/>
        <end position="373"/>
    </location>
</feature>
<dbReference type="PANTHER" id="PTHR24346:SF30">
    <property type="entry name" value="MATERNAL EMBRYONIC LEUCINE ZIPPER KINASE"/>
    <property type="match status" value="1"/>
</dbReference>
<dbReference type="InterPro" id="IPR011009">
    <property type="entry name" value="Kinase-like_dom_sf"/>
</dbReference>
<feature type="compositionally biased region" description="Basic and acidic residues" evidence="7">
    <location>
        <begin position="1"/>
        <end position="11"/>
    </location>
</feature>
<dbReference type="PROSITE" id="PS00107">
    <property type="entry name" value="PROTEIN_KINASE_ATP"/>
    <property type="match status" value="1"/>
</dbReference>
<dbReference type="Proteomes" id="UP001234581">
    <property type="component" value="Unassembled WGS sequence"/>
</dbReference>
<feature type="compositionally biased region" description="Basic residues" evidence="7">
    <location>
        <begin position="629"/>
        <end position="639"/>
    </location>
</feature>
<dbReference type="FunFam" id="1.10.510.10:FF:000571">
    <property type="entry name" value="Maternal embryonic leucine zipper kinase"/>
    <property type="match status" value="1"/>
</dbReference>
<dbReference type="FunFam" id="3.30.200.20:FF:000003">
    <property type="entry name" value="Non-specific serine/threonine protein kinase"/>
    <property type="match status" value="1"/>
</dbReference>
<feature type="region of interest" description="Disordered" evidence="7">
    <location>
        <begin position="625"/>
        <end position="661"/>
    </location>
</feature>
<dbReference type="PROSITE" id="PS00108">
    <property type="entry name" value="PROTEIN_KINASE_ST"/>
    <property type="match status" value="1"/>
</dbReference>
<keyword evidence="2" id="KW-0808">Transferase</keyword>
<keyword evidence="3 6" id="KW-0547">Nucleotide-binding</keyword>
<feature type="compositionally biased region" description="Polar residues" evidence="7">
    <location>
        <begin position="702"/>
        <end position="713"/>
    </location>
</feature>
<dbReference type="RefSeq" id="XP_058348486.1">
    <property type="nucleotide sequence ID" value="XM_058480922.1"/>
</dbReference>
<dbReference type="GeneID" id="83208239"/>
<dbReference type="AlphaFoldDB" id="A0AAD7Y4F7"/>
<evidence type="ECO:0000256" key="2">
    <source>
        <dbReference type="ARBA" id="ARBA00022679"/>
    </source>
</evidence>
<dbReference type="InterPro" id="IPR008271">
    <property type="entry name" value="Ser/Thr_kinase_AS"/>
</dbReference>
<gene>
    <name evidence="9" type="ORF">O0I10_000818</name>
</gene>
<sequence>MPLRHVADQFRSKWRRSSTKTDDMHTTSGSAAAVLVSARTSIDTNVDSATKQRHPLSLSSGQKQHRQPGAAPPAASPVPVTNNNNNQQQQPSSSSQQPAAAPLAPNPDYALDGIGEYVFLEQLGHGKFSKVMLAQHYQTGDKYAVKIIDKRLHGYRILSRLVREITLMESLDHPNVVHLYETFETADSLFLVMEYVRGVNLDEYLQQQSNNRGALKEDEARHIFRQIVAAVDYCHSQYVVHRDLKAPNVLLMPDGQVRLADFGLGNRFGLQRLKTICGSMLYYSPEIITGQKYVGPEVDCWCLGILLYRMTVGSETFGHARTVGELKKDVVGANYPMPDHLSDDLQRTIRKCLTLDRRRRLGVRQVLDDDAWLSNHGALPSPFEQIDAAVEDTTRVRVDRERLRRQYLRDMEERGRSGMLPTIRKTVMYHPINASIYFTGAMQHSPSLEESLRTKELMRADLYKEIRVIINQVRLRPVANASMKPPLVQHFLQKFKRGNSNSSITTATGLSTTAKQTIRRSTSALHFSHFYKKAAKDQVNYYTIECNVRAVSSTTAVSSDASNDMPTPSIPLPSPPHHSTPHQDEYEMILLVRSACELLGITYRHESRTRLLCVLTLRNYREDPGQLKEKHHHQHHQQARRASSQMTSGGTSEHTSSVLSDNSWASKLKRLSLPLLSNHFHNHNQQQARIWSNSIQINSSATPASVASGQQHYDTAAAHAAEPSSSSSTQPMTSSEDGTAMFAIEAFAIQPTKQQQQQQRVVALRYSCVNGSTKVYKLATGWVGGVLSSTKTVGA</sequence>
<feature type="region of interest" description="Disordered" evidence="7">
    <location>
        <begin position="1"/>
        <end position="30"/>
    </location>
</feature>
<feature type="compositionally biased region" description="Pro residues" evidence="7">
    <location>
        <begin position="568"/>
        <end position="578"/>
    </location>
</feature>
<feature type="region of interest" description="Disordered" evidence="7">
    <location>
        <begin position="702"/>
        <end position="736"/>
    </location>
</feature>
<feature type="compositionally biased region" description="Low complexity" evidence="7">
    <location>
        <begin position="557"/>
        <end position="567"/>
    </location>
</feature>
<dbReference type="GO" id="GO:0035556">
    <property type="term" value="P:intracellular signal transduction"/>
    <property type="evidence" value="ECO:0007669"/>
    <property type="project" value="TreeGrafter"/>
</dbReference>
<accession>A0AAD7Y4F7</accession>
<name>A0AAD7Y4F7_9FUNG</name>
<dbReference type="GO" id="GO:0005737">
    <property type="term" value="C:cytoplasm"/>
    <property type="evidence" value="ECO:0007669"/>
    <property type="project" value="TreeGrafter"/>
</dbReference>
<dbReference type="Gene3D" id="1.10.510.10">
    <property type="entry name" value="Transferase(Phosphotransferase) domain 1"/>
    <property type="match status" value="1"/>
</dbReference>
<evidence type="ECO:0000313" key="10">
    <source>
        <dbReference type="Proteomes" id="UP001234581"/>
    </source>
</evidence>
<feature type="compositionally biased region" description="Polar residues" evidence="7">
    <location>
        <begin position="646"/>
        <end position="661"/>
    </location>
</feature>
<dbReference type="InterPro" id="IPR000719">
    <property type="entry name" value="Prot_kinase_dom"/>
</dbReference>
<evidence type="ECO:0000256" key="3">
    <source>
        <dbReference type="ARBA" id="ARBA00022741"/>
    </source>
</evidence>
<evidence type="ECO:0000313" key="9">
    <source>
        <dbReference type="EMBL" id="KAJ8663574.1"/>
    </source>
</evidence>
<dbReference type="SMART" id="SM00220">
    <property type="entry name" value="S_TKc"/>
    <property type="match status" value="1"/>
</dbReference>
<protein>
    <recommendedName>
        <fullName evidence="8">Protein kinase domain-containing protein</fullName>
    </recommendedName>
</protein>
<evidence type="ECO:0000256" key="4">
    <source>
        <dbReference type="ARBA" id="ARBA00022777"/>
    </source>
</evidence>
<evidence type="ECO:0000256" key="7">
    <source>
        <dbReference type="SAM" id="MobiDB-lite"/>
    </source>
</evidence>
<feature type="compositionally biased region" description="Low complexity" evidence="7">
    <location>
        <begin position="715"/>
        <end position="735"/>
    </location>
</feature>